<dbReference type="Proteomes" id="UP001642260">
    <property type="component" value="Unassembled WGS sequence"/>
</dbReference>
<dbReference type="GO" id="GO:0016757">
    <property type="term" value="F:glycosyltransferase activity"/>
    <property type="evidence" value="ECO:0007669"/>
    <property type="project" value="UniProtKB-KW"/>
</dbReference>
<accession>A0ABC8IWQ5</accession>
<keyword evidence="6" id="KW-0472">Membrane</keyword>
<evidence type="ECO:0000256" key="7">
    <source>
        <dbReference type="ARBA" id="ARBA00023316"/>
    </source>
</evidence>
<comment type="subcellular location">
    <subcellularLocation>
        <location evidence="1">Endomembrane system</location>
        <topology evidence="1">Multi-pass membrane protein</topology>
    </subcellularLocation>
</comment>
<evidence type="ECO:0000256" key="5">
    <source>
        <dbReference type="ARBA" id="ARBA00022989"/>
    </source>
</evidence>
<evidence type="ECO:0000256" key="2">
    <source>
        <dbReference type="ARBA" id="ARBA00022676"/>
    </source>
</evidence>
<organism evidence="8 9">
    <name type="scientific">Eruca vesicaria subsp. sativa</name>
    <name type="common">Garden rocket</name>
    <name type="synonym">Eruca sativa</name>
    <dbReference type="NCBI Taxonomy" id="29727"/>
    <lineage>
        <taxon>Eukaryota</taxon>
        <taxon>Viridiplantae</taxon>
        <taxon>Streptophyta</taxon>
        <taxon>Embryophyta</taxon>
        <taxon>Tracheophyta</taxon>
        <taxon>Spermatophyta</taxon>
        <taxon>Magnoliopsida</taxon>
        <taxon>eudicotyledons</taxon>
        <taxon>Gunneridae</taxon>
        <taxon>Pentapetalae</taxon>
        <taxon>rosids</taxon>
        <taxon>malvids</taxon>
        <taxon>Brassicales</taxon>
        <taxon>Brassicaceae</taxon>
        <taxon>Brassiceae</taxon>
        <taxon>Eruca</taxon>
    </lineage>
</organism>
<evidence type="ECO:0000313" key="8">
    <source>
        <dbReference type="EMBL" id="CAH8305174.1"/>
    </source>
</evidence>
<dbReference type="GO" id="GO:0071555">
    <property type="term" value="P:cell wall organization"/>
    <property type="evidence" value="ECO:0007669"/>
    <property type="project" value="UniProtKB-KW"/>
</dbReference>
<reference evidence="8 9" key="1">
    <citation type="submission" date="2022-03" db="EMBL/GenBank/DDBJ databases">
        <authorList>
            <person name="Macdonald S."/>
            <person name="Ahmed S."/>
            <person name="Newling K."/>
        </authorList>
    </citation>
    <scope>NUCLEOTIDE SEQUENCE [LARGE SCALE GENOMIC DNA]</scope>
</reference>
<evidence type="ECO:0000313" key="9">
    <source>
        <dbReference type="Proteomes" id="UP001642260"/>
    </source>
</evidence>
<name>A0ABC8IWQ5_ERUVS</name>
<comment type="caution">
    <text evidence="8">The sequence shown here is derived from an EMBL/GenBank/DDBJ whole genome shotgun (WGS) entry which is preliminary data.</text>
</comment>
<protein>
    <submittedName>
        <fullName evidence="8">Uncharacterized protein</fullName>
    </submittedName>
</protein>
<keyword evidence="2" id="KW-0328">Glycosyltransferase</keyword>
<keyword evidence="4" id="KW-0812">Transmembrane</keyword>
<keyword evidence="3" id="KW-0808">Transferase</keyword>
<dbReference type="EMBL" id="CAKOAT010060711">
    <property type="protein sequence ID" value="CAH8305174.1"/>
    <property type="molecule type" value="Genomic_DNA"/>
</dbReference>
<evidence type="ECO:0000256" key="4">
    <source>
        <dbReference type="ARBA" id="ARBA00022692"/>
    </source>
</evidence>
<evidence type="ECO:0000256" key="6">
    <source>
        <dbReference type="ARBA" id="ARBA00023136"/>
    </source>
</evidence>
<proteinExistence type="predicted"/>
<dbReference type="InterPro" id="IPR029044">
    <property type="entry name" value="Nucleotide-diphossugar_trans"/>
</dbReference>
<dbReference type="Pfam" id="PF03552">
    <property type="entry name" value="Cellulose_synt"/>
    <property type="match status" value="1"/>
</dbReference>
<gene>
    <name evidence="8" type="ORF">ERUC_LOCUS3795</name>
</gene>
<keyword evidence="7" id="KW-0961">Cell wall biogenesis/degradation</keyword>
<dbReference type="AlphaFoldDB" id="A0ABC8IWQ5"/>
<sequence length="150" mass="17244">MNALVRMRAIMSNGPFMLNLDCDHYIYNYIALREDMCFMLDRGGGRICYVQFPLRFEGIDPNHRYANHNTVFSDVSMRALDGLQGPMYVGTGCIFLNGLPNGGMREECNQKLKLLFLGISFVNHLYLHLSHELLQSHLLIFLLVNIFSNH</sequence>
<evidence type="ECO:0000256" key="3">
    <source>
        <dbReference type="ARBA" id="ARBA00022679"/>
    </source>
</evidence>
<keyword evidence="9" id="KW-1185">Reference proteome</keyword>
<dbReference type="GO" id="GO:0012505">
    <property type="term" value="C:endomembrane system"/>
    <property type="evidence" value="ECO:0007669"/>
    <property type="project" value="UniProtKB-SubCell"/>
</dbReference>
<keyword evidence="5" id="KW-1133">Transmembrane helix</keyword>
<dbReference type="PANTHER" id="PTHR13301">
    <property type="entry name" value="X-BOX TRANSCRIPTION FACTOR-RELATED"/>
    <property type="match status" value="1"/>
</dbReference>
<dbReference type="Gene3D" id="3.90.550.10">
    <property type="entry name" value="Spore Coat Polysaccharide Biosynthesis Protein SpsA, Chain A"/>
    <property type="match status" value="1"/>
</dbReference>
<dbReference type="InterPro" id="IPR005150">
    <property type="entry name" value="Cellulose_synth"/>
</dbReference>
<evidence type="ECO:0000256" key="1">
    <source>
        <dbReference type="ARBA" id="ARBA00004127"/>
    </source>
</evidence>